<gene>
    <name evidence="4" type="ORF">BGO89_05610</name>
</gene>
<dbReference type="InterPro" id="IPR005269">
    <property type="entry name" value="LOG"/>
</dbReference>
<proteinExistence type="inferred from homology"/>
<keyword evidence="3" id="KW-0378">Hydrolase</keyword>
<evidence type="ECO:0000313" key="5">
    <source>
        <dbReference type="Proteomes" id="UP000184233"/>
    </source>
</evidence>
<comment type="catalytic activity">
    <reaction evidence="1">
        <text>AMP + H2O = D-ribose 5-phosphate + adenine</text>
        <dbReference type="Rhea" id="RHEA:20129"/>
        <dbReference type="ChEBI" id="CHEBI:15377"/>
        <dbReference type="ChEBI" id="CHEBI:16708"/>
        <dbReference type="ChEBI" id="CHEBI:78346"/>
        <dbReference type="ChEBI" id="CHEBI:456215"/>
        <dbReference type="EC" id="3.2.2.4"/>
    </reaction>
</comment>
<keyword evidence="3" id="KW-0203">Cytokinin biosynthesis</keyword>
<dbReference type="Pfam" id="PF03641">
    <property type="entry name" value="Lysine_decarbox"/>
    <property type="match status" value="1"/>
</dbReference>
<dbReference type="InterPro" id="IPR031100">
    <property type="entry name" value="LOG_fam"/>
</dbReference>
<dbReference type="GO" id="GO:0009691">
    <property type="term" value="P:cytokinin biosynthetic process"/>
    <property type="evidence" value="ECO:0007669"/>
    <property type="project" value="UniProtKB-UniRule"/>
</dbReference>
<dbReference type="PANTHER" id="PTHR31223:SF70">
    <property type="entry name" value="LOG FAMILY PROTEIN YJL055W"/>
    <property type="match status" value="1"/>
</dbReference>
<comment type="caution">
    <text evidence="4">The sequence shown here is derived from an EMBL/GenBank/DDBJ whole genome shotgun (WGS) entry which is preliminary data.</text>
</comment>
<organism evidence="4 5">
    <name type="scientific">Candidatus Kapaibacterium thiocyanatum</name>
    <dbReference type="NCBI Taxonomy" id="1895771"/>
    <lineage>
        <taxon>Bacteria</taxon>
        <taxon>Pseudomonadati</taxon>
        <taxon>Candidatus Kapaibacteriota</taxon>
        <taxon>Candidatus Kapaibacteriia</taxon>
        <taxon>Candidatus Kapaibacteriales</taxon>
        <taxon>Candidatus Kapaibacteriaceae</taxon>
        <taxon>Candidatus Kapaibacterium</taxon>
    </lineage>
</organism>
<evidence type="ECO:0000256" key="2">
    <source>
        <dbReference type="ARBA" id="ARBA00006763"/>
    </source>
</evidence>
<dbReference type="SUPFAM" id="SSF102405">
    <property type="entry name" value="MCP/YpsA-like"/>
    <property type="match status" value="1"/>
</dbReference>
<dbReference type="NCBIfam" id="TIGR00730">
    <property type="entry name" value="Rossman fold protein, TIGR00730 family"/>
    <property type="match status" value="1"/>
</dbReference>
<dbReference type="Gene3D" id="3.40.50.450">
    <property type="match status" value="1"/>
</dbReference>
<name>A0A1M3L303_9BACT</name>
<dbReference type="EC" id="3.2.2.n1" evidence="3"/>
<evidence type="ECO:0000256" key="1">
    <source>
        <dbReference type="ARBA" id="ARBA00000274"/>
    </source>
</evidence>
<dbReference type="Proteomes" id="UP000184233">
    <property type="component" value="Unassembled WGS sequence"/>
</dbReference>
<dbReference type="GO" id="GO:0008714">
    <property type="term" value="F:AMP nucleosidase activity"/>
    <property type="evidence" value="ECO:0007669"/>
    <property type="project" value="UniProtKB-EC"/>
</dbReference>
<dbReference type="EMBL" id="MKVH01000009">
    <property type="protein sequence ID" value="OJX59694.1"/>
    <property type="molecule type" value="Genomic_DNA"/>
</dbReference>
<reference evidence="4 5" key="1">
    <citation type="submission" date="2016-09" db="EMBL/GenBank/DDBJ databases">
        <title>Genome-resolved meta-omics ties microbial dynamics to process performance in biotechnology for thiocyanate degradation.</title>
        <authorList>
            <person name="Kantor R.S."/>
            <person name="Huddy R.J."/>
            <person name="Iyer R."/>
            <person name="Thomas B.C."/>
            <person name="Brown C.T."/>
            <person name="Anantharaman K."/>
            <person name="Tringe S."/>
            <person name="Hettich R.L."/>
            <person name="Harrison S.T."/>
            <person name="Banfield J.F."/>
        </authorList>
    </citation>
    <scope>NUCLEOTIDE SEQUENCE [LARGE SCALE GENOMIC DNA]</scope>
    <source>
        <strain evidence="4">59-99</strain>
    </source>
</reference>
<dbReference type="AlphaFoldDB" id="A0A1M3L303"/>
<evidence type="ECO:0000313" key="4">
    <source>
        <dbReference type="EMBL" id="OJX59694.1"/>
    </source>
</evidence>
<comment type="similarity">
    <text evidence="2 3">Belongs to the LOG family.</text>
</comment>
<dbReference type="GO" id="GO:0005829">
    <property type="term" value="C:cytosol"/>
    <property type="evidence" value="ECO:0007669"/>
    <property type="project" value="TreeGrafter"/>
</dbReference>
<dbReference type="STRING" id="1895771.BGO89_05610"/>
<accession>A0A1M3L303</accession>
<sequence>MTLTTADGTLILVYCGSRMPDNDAYVAATRLVADRMADMGIGLVYGGSGNGLMGILAKRLLERDGHVTGILPSFLHTTEIALTTCTELVEVSSMHERKLTMLDRAHAILALPGGYGTMDELFEAVTWRQIGLHNKPIAILNVDGFYDHLSAQLDVMTRDGFLTAEARSHIRISCSIDDLLPWLQENASSLKPDPLLPRWT</sequence>
<protein>
    <recommendedName>
        <fullName evidence="3">Cytokinin riboside 5'-monophosphate phosphoribohydrolase</fullName>
        <ecNumber evidence="3">3.2.2.n1</ecNumber>
    </recommendedName>
</protein>
<evidence type="ECO:0000256" key="3">
    <source>
        <dbReference type="RuleBase" id="RU363015"/>
    </source>
</evidence>
<dbReference type="PANTHER" id="PTHR31223">
    <property type="entry name" value="LOG FAMILY PROTEIN YJL055W"/>
    <property type="match status" value="1"/>
</dbReference>